<protein>
    <recommendedName>
        <fullName evidence="4">Ig-like domain-containing protein</fullName>
    </recommendedName>
</protein>
<evidence type="ECO:0000313" key="3">
    <source>
        <dbReference type="Proteomes" id="UP000295293"/>
    </source>
</evidence>
<dbReference type="EMBL" id="SNZH01000007">
    <property type="protein sequence ID" value="TDR43229.1"/>
    <property type="molecule type" value="Genomic_DNA"/>
</dbReference>
<comment type="caution">
    <text evidence="2">The sequence shown here is derived from an EMBL/GenBank/DDBJ whole genome shotgun (WGS) entry which is preliminary data.</text>
</comment>
<evidence type="ECO:0000313" key="2">
    <source>
        <dbReference type="EMBL" id="TDR43229.1"/>
    </source>
</evidence>
<dbReference type="AlphaFoldDB" id="A0A4V3DM76"/>
<evidence type="ECO:0008006" key="4">
    <source>
        <dbReference type="Google" id="ProtNLM"/>
    </source>
</evidence>
<evidence type="ECO:0000256" key="1">
    <source>
        <dbReference type="SAM" id="SignalP"/>
    </source>
</evidence>
<dbReference type="Proteomes" id="UP000295293">
    <property type="component" value="Unassembled WGS sequence"/>
</dbReference>
<feature type="chain" id="PRO_5020690083" description="Ig-like domain-containing protein" evidence="1">
    <location>
        <begin position="22"/>
        <end position="478"/>
    </location>
</feature>
<dbReference type="RefSeq" id="WP_133819134.1">
    <property type="nucleotide sequence ID" value="NZ_SNZH01000007.1"/>
</dbReference>
<name>A0A4V3DM76_9GAMM</name>
<organism evidence="2 3">
    <name type="scientific">Tahibacter aquaticus</name>
    <dbReference type="NCBI Taxonomy" id="520092"/>
    <lineage>
        <taxon>Bacteria</taxon>
        <taxon>Pseudomonadati</taxon>
        <taxon>Pseudomonadota</taxon>
        <taxon>Gammaproteobacteria</taxon>
        <taxon>Lysobacterales</taxon>
        <taxon>Rhodanobacteraceae</taxon>
        <taxon>Tahibacter</taxon>
    </lineage>
</organism>
<keyword evidence="3" id="KW-1185">Reference proteome</keyword>
<gene>
    <name evidence="2" type="ORF">DFR29_107242</name>
</gene>
<reference evidence="2 3" key="1">
    <citation type="submission" date="2019-03" db="EMBL/GenBank/DDBJ databases">
        <title>Genomic Encyclopedia of Type Strains, Phase IV (KMG-IV): sequencing the most valuable type-strain genomes for metagenomic binning, comparative biology and taxonomic classification.</title>
        <authorList>
            <person name="Goeker M."/>
        </authorList>
    </citation>
    <scope>NUCLEOTIDE SEQUENCE [LARGE SCALE GENOMIC DNA]</scope>
    <source>
        <strain evidence="2 3">DSM 21667</strain>
    </source>
</reference>
<feature type="signal peptide" evidence="1">
    <location>
        <begin position="1"/>
        <end position="21"/>
    </location>
</feature>
<sequence>MKPIILAIALAGVFASAGANAQNGSEETPESMAERLVDGNARPVANVSTPAGTVYFRYHFFGNGYTWHPTNVISDPDNNRNGRTIDASSPVILETRGLAVTGAAGSSTQYVEFEHCILAGPNPLCASPQRFRFRVDPAVTATPASAITVDGSYPREIQLVTEIPLSGARIDATCTSTSGPTVPAVISVTPAWANTDSQGKTAFTITASKLRLIASSGPAPSGKCTFQPTGGSKLLDVTVQGERIAPSLQITPSLVSVAAAPAEAIDQVVTVKTASPVAANVKIRASCSNEGTPATVRLDGGTTPAASVVAEKMSDAAGQVSFRVIAEKLVSITDTPRIRCNFNVDGLSPVYQYTAAGKRINPSFSLNPAQITQSGSTGVTVTMNPSYAGFVIVPSCTQQNTTLSATPSTTQTNASGQQLFNIAVNPLVITNPDTSVVPAASCRFGISTFLSPTLQFRTGNACAMALSPLPAQCGAPAT</sequence>
<proteinExistence type="predicted"/>
<accession>A0A4V3DM76</accession>
<keyword evidence="1" id="KW-0732">Signal</keyword>